<feature type="transmembrane region" description="Helical" evidence="7">
    <location>
        <begin position="208"/>
        <end position="228"/>
    </location>
</feature>
<feature type="transmembrane region" description="Helical" evidence="7">
    <location>
        <begin position="277"/>
        <end position="296"/>
    </location>
</feature>
<evidence type="ECO:0000256" key="5">
    <source>
        <dbReference type="ARBA" id="ARBA00022989"/>
    </source>
</evidence>
<dbReference type="InterPro" id="IPR011701">
    <property type="entry name" value="MFS"/>
</dbReference>
<dbReference type="EMBL" id="FUHW01000032">
    <property type="protein sequence ID" value="SJM65259.1"/>
    <property type="molecule type" value="Genomic_DNA"/>
</dbReference>
<dbReference type="AlphaFoldDB" id="A0A1R4GAQ0"/>
<feature type="transmembrane region" description="Helical" evidence="7">
    <location>
        <begin position="20"/>
        <end position="38"/>
    </location>
</feature>
<feature type="transmembrane region" description="Helical" evidence="7">
    <location>
        <begin position="348"/>
        <end position="368"/>
    </location>
</feature>
<keyword evidence="5 7" id="KW-1133">Transmembrane helix</keyword>
<feature type="transmembrane region" description="Helical" evidence="7">
    <location>
        <begin position="374"/>
        <end position="397"/>
    </location>
</feature>
<comment type="subcellular location">
    <subcellularLocation>
        <location evidence="1">Cell membrane</location>
        <topology evidence="1">Multi-pass membrane protein</topology>
    </subcellularLocation>
</comment>
<reference evidence="9 10" key="1">
    <citation type="submission" date="2017-02" db="EMBL/GenBank/DDBJ databases">
        <authorList>
            <person name="Peterson S.W."/>
        </authorList>
    </citation>
    <scope>NUCLEOTIDE SEQUENCE [LARGE SCALE GENOMIC DNA]</scope>
    <source>
        <strain evidence="9 10">B Ar 00.02</strain>
    </source>
</reference>
<feature type="transmembrane region" description="Helical" evidence="7">
    <location>
        <begin position="175"/>
        <end position="196"/>
    </location>
</feature>
<evidence type="ECO:0000313" key="9">
    <source>
        <dbReference type="EMBL" id="SJM65259.1"/>
    </source>
</evidence>
<name>A0A1R4GAQ0_9MICC</name>
<keyword evidence="6 7" id="KW-0472">Membrane</keyword>
<feature type="transmembrane region" description="Helical" evidence="7">
    <location>
        <begin position="58"/>
        <end position="77"/>
    </location>
</feature>
<evidence type="ECO:0000256" key="3">
    <source>
        <dbReference type="ARBA" id="ARBA00022475"/>
    </source>
</evidence>
<dbReference type="Proteomes" id="UP000195913">
    <property type="component" value="Unassembled WGS sequence"/>
</dbReference>
<feature type="transmembrane region" description="Helical" evidence="7">
    <location>
        <begin position="316"/>
        <end position="336"/>
    </location>
</feature>
<dbReference type="RefSeq" id="WP_086998591.1">
    <property type="nucleotide sequence ID" value="NZ_FUHW01000032.1"/>
</dbReference>
<organism evidence="9 10">
    <name type="scientific">Arthrobacter rhombi</name>
    <dbReference type="NCBI Taxonomy" id="71253"/>
    <lineage>
        <taxon>Bacteria</taxon>
        <taxon>Bacillati</taxon>
        <taxon>Actinomycetota</taxon>
        <taxon>Actinomycetes</taxon>
        <taxon>Micrococcales</taxon>
        <taxon>Micrococcaceae</taxon>
        <taxon>Arthrobacter</taxon>
    </lineage>
</organism>
<gene>
    <name evidence="9" type="ORF">FM101_09160</name>
</gene>
<evidence type="ECO:0000256" key="6">
    <source>
        <dbReference type="ARBA" id="ARBA00023136"/>
    </source>
</evidence>
<evidence type="ECO:0000259" key="8">
    <source>
        <dbReference type="PROSITE" id="PS50850"/>
    </source>
</evidence>
<feature type="transmembrane region" description="Helical" evidence="7">
    <location>
        <begin position="418"/>
        <end position="435"/>
    </location>
</feature>
<feature type="transmembrane region" description="Helical" evidence="7">
    <location>
        <begin position="240"/>
        <end position="257"/>
    </location>
</feature>
<feature type="transmembrane region" description="Helical" evidence="7">
    <location>
        <begin position="146"/>
        <end position="169"/>
    </location>
</feature>
<dbReference type="Pfam" id="PF07690">
    <property type="entry name" value="MFS_1"/>
    <property type="match status" value="2"/>
</dbReference>
<protein>
    <submittedName>
        <fullName evidence="9">Putative membrane transport protein</fullName>
    </submittedName>
</protein>
<keyword evidence="10" id="KW-1185">Reference proteome</keyword>
<feature type="transmembrane region" description="Helical" evidence="7">
    <location>
        <begin position="89"/>
        <end position="108"/>
    </location>
</feature>
<accession>A0A1R4GAQ0</accession>
<dbReference type="GO" id="GO:0022857">
    <property type="term" value="F:transmembrane transporter activity"/>
    <property type="evidence" value="ECO:0007669"/>
    <property type="project" value="InterPro"/>
</dbReference>
<evidence type="ECO:0000256" key="4">
    <source>
        <dbReference type="ARBA" id="ARBA00022692"/>
    </source>
</evidence>
<dbReference type="PANTHER" id="PTHR42718:SF46">
    <property type="entry name" value="BLR6921 PROTEIN"/>
    <property type="match status" value="1"/>
</dbReference>
<feature type="transmembrane region" description="Helical" evidence="7">
    <location>
        <begin position="114"/>
        <end position="134"/>
    </location>
</feature>
<dbReference type="PANTHER" id="PTHR42718">
    <property type="entry name" value="MAJOR FACILITATOR SUPERFAMILY MULTIDRUG TRANSPORTER MFSC"/>
    <property type="match status" value="1"/>
</dbReference>
<evidence type="ECO:0000256" key="2">
    <source>
        <dbReference type="ARBA" id="ARBA00022448"/>
    </source>
</evidence>
<proteinExistence type="predicted"/>
<feature type="domain" description="Major facilitator superfamily (MFS) profile" evidence="8">
    <location>
        <begin position="23"/>
        <end position="473"/>
    </location>
</feature>
<keyword evidence="3" id="KW-1003">Cell membrane</keyword>
<keyword evidence="2" id="KW-0813">Transport</keyword>
<dbReference type="PROSITE" id="PS50850">
    <property type="entry name" value="MFS"/>
    <property type="match status" value="1"/>
</dbReference>
<dbReference type="GO" id="GO:0005886">
    <property type="term" value="C:plasma membrane"/>
    <property type="evidence" value="ECO:0007669"/>
    <property type="project" value="UniProtKB-SubCell"/>
</dbReference>
<evidence type="ECO:0000313" key="10">
    <source>
        <dbReference type="Proteomes" id="UP000195913"/>
    </source>
</evidence>
<sequence>MSAPAGRQATLLQQLKKPGFAAVVVVLILAEIVSAFELSMMYVTLPTLITEFQVDANTVAWVVTAYLLVSASAGVMGGRFGDLYGRRKVLIIVLAIAGVGSLISLLGGTLGMIILGRAIQGTAGAVMGLAFGLAREHLDEERVPVGVSMIGASALIAGAAGAFIAGFMIDVFSWHGIFAFAAVLAGVAIVTILIVIPRDTTAPTTEKPDYLGALLLPIAVSAILLALSGSSTTGFASARFLGLMGAGLVVAGLWAWWELRVESPIVNLRMFKNRQIALVMTATLCAAIGPIGGLAVPTQMVLQYPTSEGFGLGFSATAAGVLSCITALLGFAFSPLGGRMAHRFGARSVFVCGLTLMTAALAIILLSFGNAPLFIIAQGINGIGISLTFGALPNVLIEAIPEANTSETAGTNTMVRNVGQSAATAIGAYILASYQNPSTTLVNQNGVSAALLFVLAFSVLSVVLGLMLKRHPVKWVPETAAERDARRGKNAVTVPSAHHG</sequence>
<dbReference type="Gene3D" id="1.20.1250.20">
    <property type="entry name" value="MFS general substrate transporter like domains"/>
    <property type="match status" value="2"/>
</dbReference>
<dbReference type="InterPro" id="IPR020846">
    <property type="entry name" value="MFS_dom"/>
</dbReference>
<dbReference type="SUPFAM" id="SSF103473">
    <property type="entry name" value="MFS general substrate transporter"/>
    <property type="match status" value="1"/>
</dbReference>
<evidence type="ECO:0000256" key="1">
    <source>
        <dbReference type="ARBA" id="ARBA00004651"/>
    </source>
</evidence>
<evidence type="ECO:0000256" key="7">
    <source>
        <dbReference type="SAM" id="Phobius"/>
    </source>
</evidence>
<feature type="transmembrane region" description="Helical" evidence="7">
    <location>
        <begin position="447"/>
        <end position="468"/>
    </location>
</feature>
<dbReference type="InterPro" id="IPR036259">
    <property type="entry name" value="MFS_trans_sf"/>
</dbReference>
<keyword evidence="4 7" id="KW-0812">Transmembrane</keyword>